<reference evidence="3 5" key="2">
    <citation type="submission" date="2018-12" db="EMBL/GenBank/DDBJ databases">
        <authorList>
            <consortium name="Pathogen Informatics"/>
        </authorList>
    </citation>
    <scope>NUCLEOTIDE SEQUENCE [LARGE SCALE GENOMIC DNA]</scope>
    <source>
        <strain evidence="3 5">NCTC12735</strain>
        <plasmid evidence="5">22</plasmid>
    </source>
</reference>
<dbReference type="KEGG" id="ladl:NCTC12735_01395"/>
<evidence type="ECO:0000259" key="1">
    <source>
        <dbReference type="Pfam" id="PF05598"/>
    </source>
</evidence>
<dbReference type="Proteomes" id="UP000281170">
    <property type="component" value="Plasmid 22"/>
</dbReference>
<proteinExistence type="predicted"/>
<dbReference type="Proteomes" id="UP000054859">
    <property type="component" value="Unassembled WGS sequence"/>
</dbReference>
<protein>
    <submittedName>
        <fullName evidence="2">Transposase IS4</fullName>
    </submittedName>
</protein>
<dbReference type="Pfam" id="PF05598">
    <property type="entry name" value="DUF772"/>
    <property type="match status" value="1"/>
</dbReference>
<name>A0A0W0R577_9GAMM</name>
<dbReference type="InterPro" id="IPR008490">
    <property type="entry name" value="Transposase_InsH_N"/>
</dbReference>
<organism evidence="2 4">
    <name type="scientific">Legionella adelaidensis</name>
    <dbReference type="NCBI Taxonomy" id="45056"/>
    <lineage>
        <taxon>Bacteria</taxon>
        <taxon>Pseudomonadati</taxon>
        <taxon>Pseudomonadota</taxon>
        <taxon>Gammaproteobacteria</taxon>
        <taxon>Legionellales</taxon>
        <taxon>Legionellaceae</taxon>
        <taxon>Legionella</taxon>
    </lineage>
</organism>
<keyword evidence="4" id="KW-1185">Reference proteome</keyword>
<evidence type="ECO:0000313" key="5">
    <source>
        <dbReference type="Proteomes" id="UP000281170"/>
    </source>
</evidence>
<dbReference type="PATRIC" id="fig|45056.6.peg.932"/>
<gene>
    <name evidence="2" type="ORF">Lade_0902</name>
    <name evidence="3" type="ORF">NCTC12735_01395</name>
</gene>
<dbReference type="AlphaFoldDB" id="A0A0W0R577"/>
<dbReference type="RefSeq" id="WP_058461935.1">
    <property type="nucleotide sequence ID" value="NZ_CAAAHS010000005.1"/>
</dbReference>
<feature type="domain" description="Transposase InsH N-terminal" evidence="1">
    <location>
        <begin position="17"/>
        <end position="66"/>
    </location>
</feature>
<evidence type="ECO:0000313" key="3">
    <source>
        <dbReference type="EMBL" id="VEH85759.1"/>
    </source>
</evidence>
<evidence type="ECO:0000313" key="4">
    <source>
        <dbReference type="Proteomes" id="UP000054859"/>
    </source>
</evidence>
<keyword evidence="3" id="KW-0614">Plasmid</keyword>
<evidence type="ECO:0000313" key="2">
    <source>
        <dbReference type="EMBL" id="KTC66244.1"/>
    </source>
</evidence>
<reference evidence="2 4" key="1">
    <citation type="submission" date="2015-11" db="EMBL/GenBank/DDBJ databases">
        <title>Identification of large and diverse effector repertoires of 38 Legionella species.</title>
        <authorList>
            <person name="Burstein D."/>
            <person name="Amaro F."/>
            <person name="Zusman T."/>
            <person name="Lifshitz Z."/>
            <person name="Cohen O."/>
            <person name="Gilbert J.A."/>
            <person name="Pupko T."/>
            <person name="Shuman H.A."/>
            <person name="Segal G."/>
        </authorList>
    </citation>
    <scope>NUCLEOTIDE SEQUENCE [LARGE SCALE GENOMIC DNA]</scope>
    <source>
        <strain evidence="2 4">1762-AUS-E</strain>
    </source>
</reference>
<dbReference type="EMBL" id="LNKA01000001">
    <property type="protein sequence ID" value="KTC66244.1"/>
    <property type="molecule type" value="Genomic_DNA"/>
</dbReference>
<geneLocation type="plasmid" evidence="3 5">
    <name>22</name>
</geneLocation>
<accession>A0A0W0R577</accession>
<sequence>MNTQKVKIFINTAHTRYILQQMFDLTDRTAEQQVRDNAAFRLFCGYRTLSQWHAPDHTKIEAFRSRISSETQYKLANLISQQAVKLGYANPAELDIDSTIQEANIAYPALGSLLLKVAILASTVAKGLNTLCHDGREKYRVGLTHIKQVALIILILSERKPLLRC</sequence>
<dbReference type="EMBL" id="LR134431">
    <property type="protein sequence ID" value="VEH85759.1"/>
    <property type="molecule type" value="Genomic_DNA"/>
</dbReference>